<protein>
    <recommendedName>
        <fullName evidence="3">DUF5675 domain-containing protein</fullName>
    </recommendedName>
</protein>
<evidence type="ECO:0000313" key="2">
    <source>
        <dbReference type="Proteomes" id="UP000664317"/>
    </source>
</evidence>
<sequence length="142" mass="16058">MRLLLMRRYTPRVTLGRLFLGNRQVSFIREAPKACCNPGLHCLEEGVYELEPVHTEEEGWRIRVGDRGWIRSKAPNQAPGSGELCPVSAYRADGTPLFTQLAFLKLMDELEPVWEKGEVVELQIVARTLPYSQPTCRIAACS</sequence>
<name>A0ABS3CA98_9BACT</name>
<evidence type="ECO:0008006" key="3">
    <source>
        <dbReference type="Google" id="ProtNLM"/>
    </source>
</evidence>
<dbReference type="EMBL" id="JAFKCT010000010">
    <property type="protein sequence ID" value="MBN7813100.1"/>
    <property type="molecule type" value="Genomic_DNA"/>
</dbReference>
<proteinExistence type="predicted"/>
<accession>A0ABS3CA98</accession>
<organism evidence="1 2">
    <name type="scientific">Algoriphagus oliviformis</name>
    <dbReference type="NCBI Taxonomy" id="2811231"/>
    <lineage>
        <taxon>Bacteria</taxon>
        <taxon>Pseudomonadati</taxon>
        <taxon>Bacteroidota</taxon>
        <taxon>Cytophagia</taxon>
        <taxon>Cytophagales</taxon>
        <taxon>Cyclobacteriaceae</taxon>
        <taxon>Algoriphagus</taxon>
    </lineage>
</organism>
<comment type="caution">
    <text evidence="1">The sequence shown here is derived from an EMBL/GenBank/DDBJ whole genome shotgun (WGS) entry which is preliminary data.</text>
</comment>
<keyword evidence="2" id="KW-1185">Reference proteome</keyword>
<reference evidence="1 2" key="1">
    <citation type="submission" date="2021-03" db="EMBL/GenBank/DDBJ databases">
        <title>novel species isolated from a fishpond in China.</title>
        <authorList>
            <person name="Lu H."/>
            <person name="Cai Z."/>
        </authorList>
    </citation>
    <scope>NUCLEOTIDE SEQUENCE [LARGE SCALE GENOMIC DNA]</scope>
    <source>
        <strain evidence="1 2">H41</strain>
    </source>
</reference>
<gene>
    <name evidence="1" type="ORF">J0A68_19250</name>
</gene>
<dbReference type="Proteomes" id="UP000664317">
    <property type="component" value="Unassembled WGS sequence"/>
</dbReference>
<dbReference type="RefSeq" id="WP_206579877.1">
    <property type="nucleotide sequence ID" value="NZ_JAFKCT010000010.1"/>
</dbReference>
<evidence type="ECO:0000313" key="1">
    <source>
        <dbReference type="EMBL" id="MBN7813100.1"/>
    </source>
</evidence>